<dbReference type="RefSeq" id="WP_236966603.1">
    <property type="nucleotide sequence ID" value="NZ_CP017146.1"/>
</dbReference>
<feature type="transmembrane region" description="Helical" evidence="1">
    <location>
        <begin position="100"/>
        <end position="120"/>
    </location>
</feature>
<evidence type="ECO:0008006" key="4">
    <source>
        <dbReference type="Google" id="ProtNLM"/>
    </source>
</evidence>
<keyword evidence="1" id="KW-1133">Transmembrane helix</keyword>
<evidence type="ECO:0000313" key="2">
    <source>
        <dbReference type="EMBL" id="QHO68484.1"/>
    </source>
</evidence>
<keyword evidence="1" id="KW-0472">Membrane</keyword>
<protein>
    <recommendedName>
        <fullName evidence="4">DUF1440 domain-containing protein</fullName>
    </recommendedName>
</protein>
<keyword evidence="1" id="KW-0812">Transmembrane</keyword>
<dbReference type="KEGG" id="mant:BHD05_01380"/>
<proteinExistence type="predicted"/>
<organism evidence="2 3">
    <name type="scientific">Marisediminicola antarctica</name>
    <dbReference type="NCBI Taxonomy" id="674079"/>
    <lineage>
        <taxon>Bacteria</taxon>
        <taxon>Bacillati</taxon>
        <taxon>Actinomycetota</taxon>
        <taxon>Actinomycetes</taxon>
        <taxon>Micrococcales</taxon>
        <taxon>Microbacteriaceae</taxon>
        <taxon>Marisediminicola</taxon>
    </lineage>
</organism>
<name>A0A7L5AGC1_9MICO</name>
<feature type="transmembrane region" description="Helical" evidence="1">
    <location>
        <begin position="58"/>
        <end position="80"/>
    </location>
</feature>
<keyword evidence="3" id="KW-1185">Reference proteome</keyword>
<dbReference type="EMBL" id="CP017146">
    <property type="protein sequence ID" value="QHO68484.1"/>
    <property type="molecule type" value="Genomic_DNA"/>
</dbReference>
<evidence type="ECO:0000256" key="1">
    <source>
        <dbReference type="SAM" id="Phobius"/>
    </source>
</evidence>
<sequence length="153" mass="15866">MSESNTVTRQPGVLTAPLGTRALAGVLGGLAGGIVFGMMMAMMGLLPMLASMVGSSSAFVGFALHLMISVAIGLGLTLLFGNWLLTGYGRGALVGLGYGAIWWVLGPLLMMPLMLGMPLFTLDTTALLSLMGHLIYGAILGLTAVRVMQGRHE</sequence>
<accession>A0A7L5AGC1</accession>
<feature type="transmembrane region" description="Helical" evidence="1">
    <location>
        <begin position="127"/>
        <end position="148"/>
    </location>
</feature>
<evidence type="ECO:0000313" key="3">
    <source>
        <dbReference type="Proteomes" id="UP000464507"/>
    </source>
</evidence>
<feature type="transmembrane region" description="Helical" evidence="1">
    <location>
        <begin position="22"/>
        <end position="46"/>
    </location>
</feature>
<gene>
    <name evidence="2" type="ORF">BHD05_01380</name>
</gene>
<reference evidence="2 3" key="1">
    <citation type="submission" date="2016-09" db="EMBL/GenBank/DDBJ databases">
        <title>Complete genome sequence of microbes from the polar regions.</title>
        <authorList>
            <person name="Liao L."/>
            <person name="Chen B."/>
        </authorList>
    </citation>
    <scope>NUCLEOTIDE SEQUENCE [LARGE SCALE GENOMIC DNA]</scope>
    <source>
        <strain evidence="2 3">ZS314</strain>
    </source>
</reference>
<dbReference type="AlphaFoldDB" id="A0A7L5AGC1"/>
<dbReference type="Proteomes" id="UP000464507">
    <property type="component" value="Chromosome"/>
</dbReference>